<dbReference type="PANTHER" id="PTHR26452">
    <property type="entry name" value="OLFACTORY RECEPTOR"/>
    <property type="match status" value="1"/>
</dbReference>
<evidence type="ECO:0000256" key="7">
    <source>
        <dbReference type="ARBA" id="ARBA00023040"/>
    </source>
</evidence>
<feature type="transmembrane region" description="Helical" evidence="13">
    <location>
        <begin position="103"/>
        <end position="124"/>
    </location>
</feature>
<dbReference type="GO" id="GO:0004984">
    <property type="term" value="F:olfactory receptor activity"/>
    <property type="evidence" value="ECO:0000318"/>
    <property type="project" value="GO_Central"/>
</dbReference>
<feature type="transmembrane region" description="Helical" evidence="13">
    <location>
        <begin position="277"/>
        <end position="296"/>
    </location>
</feature>
<evidence type="ECO:0000313" key="15">
    <source>
        <dbReference type="Proteomes" id="UP000008143"/>
    </source>
</evidence>
<proteinExistence type="inferred from homology"/>
<dbReference type="CDD" id="cd15230">
    <property type="entry name" value="7tmA_OR5-like"/>
    <property type="match status" value="1"/>
</dbReference>
<feature type="transmembrane region" description="Helical" evidence="13">
    <location>
        <begin position="197"/>
        <end position="225"/>
    </location>
</feature>
<evidence type="ECO:0000256" key="10">
    <source>
        <dbReference type="ARBA" id="ARBA00023180"/>
    </source>
</evidence>
<dbReference type="RefSeq" id="XP_031762338.1">
    <property type="nucleotide sequence ID" value="XM_031906478.1"/>
</dbReference>
<dbReference type="GO" id="GO:0005549">
    <property type="term" value="F:odorant binding"/>
    <property type="evidence" value="ECO:0000318"/>
    <property type="project" value="GO_Central"/>
</dbReference>
<evidence type="ECO:0000256" key="11">
    <source>
        <dbReference type="ARBA" id="ARBA00023224"/>
    </source>
</evidence>
<feature type="transmembrane region" description="Helical" evidence="13">
    <location>
        <begin position="246"/>
        <end position="265"/>
    </location>
</feature>
<feature type="transmembrane region" description="Helical" evidence="13">
    <location>
        <begin position="75"/>
        <end position="91"/>
    </location>
</feature>
<evidence type="ECO:0000256" key="1">
    <source>
        <dbReference type="ARBA" id="ARBA00004651"/>
    </source>
</evidence>
<dbReference type="AGR" id="Xenbase:XB-GENE-6050687"/>
<evidence type="ECO:0000256" key="8">
    <source>
        <dbReference type="ARBA" id="ARBA00023136"/>
    </source>
</evidence>
<dbReference type="AlphaFoldDB" id="A0A8J1JWR6"/>
<dbReference type="OMA" id="YMNGAFL"/>
<dbReference type="FunFam" id="1.20.1070.10:FF:000010">
    <property type="entry name" value="Olfactory receptor"/>
    <property type="match status" value="1"/>
</dbReference>
<dbReference type="PRINTS" id="PR00245">
    <property type="entry name" value="OLFACTORYR"/>
</dbReference>
<dbReference type="Pfam" id="PF13853">
    <property type="entry name" value="7tm_4"/>
    <property type="match status" value="1"/>
</dbReference>
<evidence type="ECO:0000256" key="13">
    <source>
        <dbReference type="SAM" id="Phobius"/>
    </source>
</evidence>
<evidence type="ECO:0000256" key="3">
    <source>
        <dbReference type="ARBA" id="ARBA00022606"/>
    </source>
</evidence>
<keyword evidence="4 12" id="KW-0812">Transmembrane</keyword>
<dbReference type="OrthoDB" id="10348118at2759"/>
<reference evidence="16" key="1">
    <citation type="submission" date="2025-08" db="UniProtKB">
        <authorList>
            <consortium name="RefSeq"/>
        </authorList>
    </citation>
    <scope>IDENTIFICATION</scope>
    <source>
        <strain evidence="16">Nigerian</strain>
        <tissue evidence="16">Liver and blood</tissue>
    </source>
</reference>
<dbReference type="SUPFAM" id="SSF81321">
    <property type="entry name" value="Family A G protein-coupled receptor-like"/>
    <property type="match status" value="1"/>
</dbReference>
<dbReference type="Gene3D" id="1.20.1070.10">
    <property type="entry name" value="Rhodopsin 7-helix transmembrane proteins"/>
    <property type="match status" value="1"/>
</dbReference>
<keyword evidence="8 13" id="KW-0472">Membrane</keyword>
<keyword evidence="5" id="KW-0552">Olfaction</keyword>
<comment type="similarity">
    <text evidence="12">Belongs to the G-protein coupled receptor 1 family.</text>
</comment>
<gene>
    <name evidence="16 17" type="primary">or6c3</name>
</gene>
<dbReference type="KEGG" id="xtr:100496948"/>
<evidence type="ECO:0000256" key="12">
    <source>
        <dbReference type="RuleBase" id="RU000688"/>
    </source>
</evidence>
<evidence type="ECO:0000313" key="17">
    <source>
        <dbReference type="Xenbase" id="XB-GENE-6050687"/>
    </source>
</evidence>
<keyword evidence="2" id="KW-1003">Cell membrane</keyword>
<keyword evidence="9 12" id="KW-0675">Receptor</keyword>
<keyword evidence="7 12" id="KW-0297">G-protein coupled receptor</keyword>
<name>A0A8J1JWR6_XENTR</name>
<organism evidence="15 16">
    <name type="scientific">Xenopus tropicalis</name>
    <name type="common">Western clawed frog</name>
    <name type="synonym">Silurana tropicalis</name>
    <dbReference type="NCBI Taxonomy" id="8364"/>
    <lineage>
        <taxon>Eukaryota</taxon>
        <taxon>Metazoa</taxon>
        <taxon>Chordata</taxon>
        <taxon>Craniata</taxon>
        <taxon>Vertebrata</taxon>
        <taxon>Euteleostomi</taxon>
        <taxon>Amphibia</taxon>
        <taxon>Batrachia</taxon>
        <taxon>Anura</taxon>
        <taxon>Pipoidea</taxon>
        <taxon>Pipidae</taxon>
        <taxon>Xenopodinae</taxon>
        <taxon>Xenopus</taxon>
        <taxon>Silurana</taxon>
    </lineage>
</organism>
<evidence type="ECO:0000259" key="14">
    <source>
        <dbReference type="PROSITE" id="PS50262"/>
    </source>
</evidence>
<dbReference type="PROSITE" id="PS00237">
    <property type="entry name" value="G_PROTEIN_RECEP_F1_1"/>
    <property type="match status" value="1"/>
</dbReference>
<dbReference type="Proteomes" id="UP000008143">
    <property type="component" value="Chromosome 7"/>
</dbReference>
<dbReference type="GO" id="GO:0005886">
    <property type="term" value="C:plasma membrane"/>
    <property type="evidence" value="ECO:0007669"/>
    <property type="project" value="UniProtKB-SubCell"/>
</dbReference>
<dbReference type="InterPro" id="IPR050516">
    <property type="entry name" value="Olfactory_GPCR"/>
</dbReference>
<dbReference type="Xenbase" id="XB-GENE-6050687">
    <property type="gene designation" value="or6c3"/>
</dbReference>
<dbReference type="PROSITE" id="PS50262">
    <property type="entry name" value="G_PROTEIN_RECEP_F1_2"/>
    <property type="match status" value="1"/>
</dbReference>
<keyword evidence="11 12" id="KW-0807">Transducer</keyword>
<dbReference type="InterPro" id="IPR017452">
    <property type="entry name" value="GPCR_Rhodpsn_7TM"/>
</dbReference>
<keyword evidence="6 13" id="KW-1133">Transmembrane helix</keyword>
<dbReference type="PRINTS" id="PR00237">
    <property type="entry name" value="GPCRRHODOPSN"/>
</dbReference>
<feature type="transmembrane region" description="Helical" evidence="13">
    <location>
        <begin position="30"/>
        <end position="55"/>
    </location>
</feature>
<keyword evidence="10" id="KW-0325">Glycoprotein</keyword>
<evidence type="ECO:0000256" key="5">
    <source>
        <dbReference type="ARBA" id="ARBA00022725"/>
    </source>
</evidence>
<accession>A0A8J1JWR6</accession>
<keyword evidence="3" id="KW-0716">Sensory transduction</keyword>
<evidence type="ECO:0000313" key="16">
    <source>
        <dbReference type="RefSeq" id="XP_031762338.1"/>
    </source>
</evidence>
<evidence type="ECO:0000256" key="2">
    <source>
        <dbReference type="ARBA" id="ARBA00022475"/>
    </source>
</evidence>
<evidence type="ECO:0000256" key="4">
    <source>
        <dbReference type="ARBA" id="ARBA00022692"/>
    </source>
</evidence>
<dbReference type="InterPro" id="IPR000725">
    <property type="entry name" value="Olfact_rcpt"/>
</dbReference>
<feature type="domain" description="G-protein coupled receptors family 1 profile" evidence="14">
    <location>
        <begin position="45"/>
        <end position="294"/>
    </location>
</feature>
<keyword evidence="15" id="KW-1185">Reference proteome</keyword>
<comment type="subcellular location">
    <subcellularLocation>
        <location evidence="1">Cell membrane</location>
        <topology evidence="1">Multi-pass membrane protein</topology>
    </subcellularLocation>
</comment>
<protein>
    <submittedName>
        <fullName evidence="16">Olfactory receptor 6C74-like</fullName>
    </submittedName>
</protein>
<evidence type="ECO:0000256" key="6">
    <source>
        <dbReference type="ARBA" id="ARBA00022989"/>
    </source>
</evidence>
<dbReference type="GO" id="GO:0004930">
    <property type="term" value="F:G protein-coupled receptor activity"/>
    <property type="evidence" value="ECO:0007669"/>
    <property type="project" value="UniProtKB-KW"/>
</dbReference>
<dbReference type="CTD" id="254786"/>
<sequence length="401" mass="45819">MKPQGIVGNQSEVTEFIVQCFSNAPELQPLLFVIFFLIYLLIVTGNTTICATVAADPHLQTPMYWLLSNFSFLEMSYSSVILPKLLTMLVTQHKTISTTGCKFQLFFFTVFTCIEFFLLTVMAYDRYVAVCHPLHYHSLMTLRHCAKYIAAVWTFGFLDPIPLNAIIAKFSFCSSNQIDHFYCDVTPVLKLTCSDTFTLLLLVYMNGAFLFLSTITLTCISYILIIRTIQGIKSSEGRKKAFSTCASHLTCVSIFYGTIFCLYMRPRAAYEPEKDKFFSLLNIVLVPSLNPFIYTLKNKEFKIHHRKVGECLALSLDLQIYSRSQHILHITLPNMQPTHPEWISLWSVIAEPPCEHHPPGTLRPVLNIQGLETLIRNWFVLAQKYLNLGKNFNLNVNKSDP</sequence>
<dbReference type="GeneID" id="100496948"/>
<evidence type="ECO:0000256" key="9">
    <source>
        <dbReference type="ARBA" id="ARBA00023170"/>
    </source>
</evidence>
<dbReference type="InterPro" id="IPR000276">
    <property type="entry name" value="GPCR_Rhodpsn"/>
</dbReference>